<feature type="region of interest" description="Disordered" evidence="8">
    <location>
        <begin position="120"/>
        <end position="147"/>
    </location>
</feature>
<sequence>MLHLRGLATAASSNGSIPINLIRTSLILSRIPIVTPEVSEFDAKFYNYQEELEKRLMWTFPKWFYFKKGTVAEKEFTKIQKYPIPAHRGVWFPKGVPELKHGRDRRFKQEVTLANKVSEGDSQDLENVSRPITPNSRITEADKTNDETSLERKLPRTLYLLVKQDGKWKFPTFQVKDDQVALNEVAESGLRELGGDKINTWSVSGTPAAVIKYSNGEIVDEGHEGVVREYLMKSHIVAGQFVPEGLEYKWLAKEEVEGVVDPKYYEKVGYLLSN</sequence>
<keyword evidence="11" id="KW-1185">Reference proteome</keyword>
<gene>
    <name evidence="10" type="ORF">BRENAR_LOCUS4778</name>
</gene>
<dbReference type="InParanoid" id="A0A448YT06"/>
<dbReference type="EMBL" id="CAACVR010000067">
    <property type="protein sequence ID" value="VEU24049.1"/>
    <property type="molecule type" value="Genomic_DNA"/>
</dbReference>
<dbReference type="PANTHER" id="PTHR13124">
    <property type="entry name" value="39S RIBOSOMAL PROTEIN L46, MITOCHONDRIAL PRECURSOR-RELATED"/>
    <property type="match status" value="1"/>
</dbReference>
<dbReference type="STRING" id="13370.A0A448YT06"/>
<evidence type="ECO:0000256" key="6">
    <source>
        <dbReference type="ARBA" id="ARBA00023274"/>
    </source>
</evidence>
<dbReference type="PANTHER" id="PTHR13124:SF12">
    <property type="entry name" value="LARGE RIBOSOMAL SUBUNIT PROTEIN ML46"/>
    <property type="match status" value="1"/>
</dbReference>
<keyword evidence="3" id="KW-0809">Transit peptide</keyword>
<dbReference type="GO" id="GO:0005762">
    <property type="term" value="C:mitochondrial large ribosomal subunit"/>
    <property type="evidence" value="ECO:0007669"/>
    <property type="project" value="TreeGrafter"/>
</dbReference>
<dbReference type="InterPro" id="IPR040008">
    <property type="entry name" value="Ribosomal_mL46"/>
</dbReference>
<evidence type="ECO:0000256" key="1">
    <source>
        <dbReference type="ARBA" id="ARBA00004173"/>
    </source>
</evidence>
<reference evidence="10 11" key="1">
    <citation type="submission" date="2018-12" db="EMBL/GenBank/DDBJ databases">
        <authorList>
            <person name="Tiukova I."/>
            <person name="Dainat J."/>
        </authorList>
    </citation>
    <scope>NUCLEOTIDE SEQUENCE [LARGE SCALE GENOMIC DNA]</scope>
</reference>
<dbReference type="CDD" id="cd04661">
    <property type="entry name" value="NUDIX_MRP_L46"/>
    <property type="match status" value="1"/>
</dbReference>
<name>A0A448YT06_BRENA</name>
<dbReference type="InterPro" id="IPR033650">
    <property type="entry name" value="Ribosomal_mL46_NUDIX"/>
</dbReference>
<dbReference type="Gene3D" id="3.90.79.10">
    <property type="entry name" value="Nucleoside Triphosphate Pyrophosphohydrolase"/>
    <property type="match status" value="1"/>
</dbReference>
<evidence type="ECO:0000256" key="8">
    <source>
        <dbReference type="SAM" id="MobiDB-lite"/>
    </source>
</evidence>
<comment type="similarity">
    <text evidence="2">Belongs to the mitochondrion-specific ribosomal protein mL46 family.</text>
</comment>
<evidence type="ECO:0000256" key="4">
    <source>
        <dbReference type="ARBA" id="ARBA00022980"/>
    </source>
</evidence>
<keyword evidence="5" id="KW-0496">Mitochondrion</keyword>
<evidence type="ECO:0000259" key="9">
    <source>
        <dbReference type="Pfam" id="PF11788"/>
    </source>
</evidence>
<accession>A0A448YT06</accession>
<dbReference type="FunCoup" id="A0A448YT06">
    <property type="interactions" value="483"/>
</dbReference>
<protein>
    <recommendedName>
        <fullName evidence="7">Large ribosomal subunit protein mL46</fullName>
    </recommendedName>
</protein>
<evidence type="ECO:0000256" key="7">
    <source>
        <dbReference type="ARBA" id="ARBA00035190"/>
    </source>
</evidence>
<evidence type="ECO:0000313" key="10">
    <source>
        <dbReference type="EMBL" id="VEU24049.1"/>
    </source>
</evidence>
<keyword evidence="4" id="KW-0689">Ribosomal protein</keyword>
<evidence type="ECO:0000313" key="11">
    <source>
        <dbReference type="Proteomes" id="UP000290900"/>
    </source>
</evidence>
<feature type="domain" description="Large ribosomal subunit protein mL46 N-terminal" evidence="9">
    <location>
        <begin position="22"/>
        <end position="142"/>
    </location>
</feature>
<dbReference type="Proteomes" id="UP000290900">
    <property type="component" value="Unassembled WGS sequence"/>
</dbReference>
<keyword evidence="6" id="KW-0687">Ribonucleoprotein</keyword>
<evidence type="ECO:0000256" key="3">
    <source>
        <dbReference type="ARBA" id="ARBA00022946"/>
    </source>
</evidence>
<dbReference type="OrthoDB" id="414075at2759"/>
<dbReference type="InterPro" id="IPR021757">
    <property type="entry name" value="Ribosomal_mL46_N"/>
</dbReference>
<dbReference type="Pfam" id="PF11788">
    <property type="entry name" value="MRP-L46"/>
    <property type="match status" value="1"/>
</dbReference>
<dbReference type="GO" id="GO:0003735">
    <property type="term" value="F:structural constituent of ribosome"/>
    <property type="evidence" value="ECO:0007669"/>
    <property type="project" value="InterPro"/>
</dbReference>
<proteinExistence type="inferred from homology"/>
<evidence type="ECO:0000256" key="5">
    <source>
        <dbReference type="ARBA" id="ARBA00023128"/>
    </source>
</evidence>
<evidence type="ECO:0000256" key="2">
    <source>
        <dbReference type="ARBA" id="ARBA00009070"/>
    </source>
</evidence>
<organism evidence="10 11">
    <name type="scientific">Brettanomyces naardenensis</name>
    <name type="common">Yeast</name>
    <dbReference type="NCBI Taxonomy" id="13370"/>
    <lineage>
        <taxon>Eukaryota</taxon>
        <taxon>Fungi</taxon>
        <taxon>Dikarya</taxon>
        <taxon>Ascomycota</taxon>
        <taxon>Saccharomycotina</taxon>
        <taxon>Pichiomycetes</taxon>
        <taxon>Pichiales</taxon>
        <taxon>Pichiaceae</taxon>
        <taxon>Brettanomyces</taxon>
    </lineage>
</organism>
<comment type="subcellular location">
    <subcellularLocation>
        <location evidence="1">Mitochondrion</location>
    </subcellularLocation>
</comment>
<dbReference type="AlphaFoldDB" id="A0A448YT06"/>